<keyword evidence="3" id="KW-0547">Nucleotide-binding</keyword>
<dbReference type="RefSeq" id="WP_237463725.1">
    <property type="nucleotide sequence ID" value="NZ_BAAALZ010000003.1"/>
</dbReference>
<dbReference type="NCBIfam" id="TIGR03168">
    <property type="entry name" value="1-PFK"/>
    <property type="match status" value="1"/>
</dbReference>
<proteinExistence type="inferred from homology"/>
<feature type="domain" description="Carbohydrate kinase PfkB" evidence="7">
    <location>
        <begin position="25"/>
        <end position="295"/>
    </location>
</feature>
<dbReference type="Proteomes" id="UP000586095">
    <property type="component" value="Unassembled WGS sequence"/>
</dbReference>
<evidence type="ECO:0000256" key="5">
    <source>
        <dbReference type="ARBA" id="ARBA00022840"/>
    </source>
</evidence>
<dbReference type="GO" id="GO:0005524">
    <property type="term" value="F:ATP binding"/>
    <property type="evidence" value="ECO:0007669"/>
    <property type="project" value="UniProtKB-KW"/>
</dbReference>
<dbReference type="Gene3D" id="3.40.1190.20">
    <property type="match status" value="1"/>
</dbReference>
<dbReference type="AlphaFoldDB" id="A0A852R915"/>
<dbReference type="GO" id="GO:0005829">
    <property type="term" value="C:cytosol"/>
    <property type="evidence" value="ECO:0007669"/>
    <property type="project" value="TreeGrafter"/>
</dbReference>
<keyword evidence="2 6" id="KW-0808">Transferase</keyword>
<reference evidence="8 9" key="1">
    <citation type="submission" date="2020-07" db="EMBL/GenBank/DDBJ databases">
        <title>Sequencing the genomes of 1000 actinobacteria strains.</title>
        <authorList>
            <person name="Klenk H.-P."/>
        </authorList>
    </citation>
    <scope>NUCLEOTIDE SEQUENCE [LARGE SCALE GENOMIC DNA]</scope>
    <source>
        <strain evidence="8 9">DSM 17380</strain>
    </source>
</reference>
<dbReference type="PANTHER" id="PTHR46566:SF5">
    <property type="entry name" value="1-PHOSPHOFRUCTOKINASE"/>
    <property type="match status" value="1"/>
</dbReference>
<dbReference type="PROSITE" id="PS00584">
    <property type="entry name" value="PFKB_KINASES_2"/>
    <property type="match status" value="1"/>
</dbReference>
<evidence type="ECO:0000259" key="7">
    <source>
        <dbReference type="Pfam" id="PF00294"/>
    </source>
</evidence>
<evidence type="ECO:0000256" key="1">
    <source>
        <dbReference type="ARBA" id="ARBA00010688"/>
    </source>
</evidence>
<evidence type="ECO:0000256" key="6">
    <source>
        <dbReference type="PIRNR" id="PIRNR000535"/>
    </source>
</evidence>
<dbReference type="Pfam" id="PF00294">
    <property type="entry name" value="PfkB"/>
    <property type="match status" value="1"/>
</dbReference>
<gene>
    <name evidence="8" type="ORF">BJ960_000193</name>
</gene>
<dbReference type="EMBL" id="JACCBD010000001">
    <property type="protein sequence ID" value="NYD25390.1"/>
    <property type="molecule type" value="Genomic_DNA"/>
</dbReference>
<keyword evidence="9" id="KW-1185">Reference proteome</keyword>
<accession>A0A852R915</accession>
<dbReference type="InterPro" id="IPR011611">
    <property type="entry name" value="PfkB_dom"/>
</dbReference>
<name>A0A852R915_9MICO</name>
<evidence type="ECO:0000256" key="3">
    <source>
        <dbReference type="ARBA" id="ARBA00022741"/>
    </source>
</evidence>
<dbReference type="InterPro" id="IPR002173">
    <property type="entry name" value="Carboh/pur_kinase_PfkB_CS"/>
</dbReference>
<keyword evidence="4" id="KW-0418">Kinase</keyword>
<dbReference type="PANTHER" id="PTHR46566">
    <property type="entry name" value="1-PHOSPHOFRUCTOKINASE-RELATED"/>
    <property type="match status" value="1"/>
</dbReference>
<dbReference type="PROSITE" id="PS00583">
    <property type="entry name" value="PFKB_KINASES_1"/>
    <property type="match status" value="1"/>
</dbReference>
<evidence type="ECO:0000256" key="4">
    <source>
        <dbReference type="ARBA" id="ARBA00022777"/>
    </source>
</evidence>
<protein>
    <recommendedName>
        <fullName evidence="7">Carbohydrate kinase PfkB domain-containing protein</fullName>
    </recommendedName>
</protein>
<dbReference type="PIRSF" id="PIRSF000535">
    <property type="entry name" value="1PFK/6PFK/LacC"/>
    <property type="match status" value="1"/>
</dbReference>
<dbReference type="GO" id="GO:0008443">
    <property type="term" value="F:phosphofructokinase activity"/>
    <property type="evidence" value="ECO:0007669"/>
    <property type="project" value="TreeGrafter"/>
</dbReference>
<evidence type="ECO:0000256" key="2">
    <source>
        <dbReference type="ARBA" id="ARBA00022679"/>
    </source>
</evidence>
<comment type="caution">
    <text evidence="8">The sequence shown here is derived from an EMBL/GenBank/DDBJ whole genome shotgun (WGS) entry which is preliminary data.</text>
</comment>
<evidence type="ECO:0000313" key="9">
    <source>
        <dbReference type="Proteomes" id="UP000586095"/>
    </source>
</evidence>
<comment type="similarity">
    <text evidence="1">Belongs to the carbohydrate kinase PfkB family.</text>
</comment>
<dbReference type="SUPFAM" id="SSF53613">
    <property type="entry name" value="Ribokinase-like"/>
    <property type="match status" value="1"/>
</dbReference>
<evidence type="ECO:0000313" key="8">
    <source>
        <dbReference type="EMBL" id="NYD25390.1"/>
    </source>
</evidence>
<organism evidence="8 9">
    <name type="scientific">Leucobacter aridicollis</name>
    <dbReference type="NCBI Taxonomy" id="283878"/>
    <lineage>
        <taxon>Bacteria</taxon>
        <taxon>Bacillati</taxon>
        <taxon>Actinomycetota</taxon>
        <taxon>Actinomycetes</taxon>
        <taxon>Micrococcales</taxon>
        <taxon>Microbacteriaceae</taxon>
        <taxon>Leucobacter</taxon>
    </lineage>
</organism>
<dbReference type="InterPro" id="IPR029056">
    <property type="entry name" value="Ribokinase-like"/>
</dbReference>
<sequence>MGGQASMIVTVTVNPALDVTYHLPALSPGESHRVDAPIARAGGKGVNVARVLDSQGFSTLALSTVGGLTGKQFAADLAGSGVPHELVRVASETRRSIAFVTDNGDATLFNERGTGLAAEEEAVFVAALRDGSAQASVVVVSGSLPPGTSSEFLGELIGACAQLPVIVDTSGSLLLDAARAGAHLLKPNAEELVQATGLTDPLAGARHLTELGARAVVVSLGEEGMMLALQGDPVVRRARLPEPLVGNPTGAGDAAVAAFASAIHRGELLTESDPSDALRRAVAWSAAAVLAPVAGEIDPAHTHLIHDVILTTEPMQ</sequence>
<dbReference type="InterPro" id="IPR017583">
    <property type="entry name" value="Tagatose/fructose_Pkinase"/>
</dbReference>
<keyword evidence="5" id="KW-0067">ATP-binding</keyword>